<gene>
    <name evidence="1" type="ordered locus">PUV_23120</name>
</gene>
<dbReference type="Proteomes" id="UP000000495">
    <property type="component" value="Chromosome"/>
</dbReference>
<name>F8L1U8_PARAV</name>
<evidence type="ECO:0000313" key="1">
    <source>
        <dbReference type="EMBL" id="CCB87262.1"/>
    </source>
</evidence>
<organism evidence="1 2">
    <name type="scientific">Parachlamydia acanthamoebae (strain UV7)</name>
    <dbReference type="NCBI Taxonomy" id="765952"/>
    <lineage>
        <taxon>Bacteria</taxon>
        <taxon>Pseudomonadati</taxon>
        <taxon>Chlamydiota</taxon>
        <taxon>Chlamydiia</taxon>
        <taxon>Parachlamydiales</taxon>
        <taxon>Parachlamydiaceae</taxon>
        <taxon>Parachlamydia</taxon>
    </lineage>
</organism>
<reference evidence="1 2" key="2">
    <citation type="journal article" date="2011" name="Mol. Biol. Evol.">
        <title>Unity in variety--the pan-genome of the Chlamydiae.</title>
        <authorList>
            <person name="Collingro A."/>
            <person name="Tischler P."/>
            <person name="Weinmaier T."/>
            <person name="Penz T."/>
            <person name="Heinz E."/>
            <person name="Brunham R.C."/>
            <person name="Read T.D."/>
            <person name="Bavoil P.M."/>
            <person name="Sachse K."/>
            <person name="Kahane S."/>
            <person name="Friedman M.G."/>
            <person name="Rattei T."/>
            <person name="Myers G.S."/>
            <person name="Horn M."/>
        </authorList>
    </citation>
    <scope>NUCLEOTIDE SEQUENCE [LARGE SCALE GENOMIC DNA]</scope>
    <source>
        <strain evidence="2">UV7</strain>
    </source>
</reference>
<keyword evidence="2" id="KW-1185">Reference proteome</keyword>
<accession>F8L1U8</accession>
<reference key="1">
    <citation type="journal article" date="2011" name="Mol. Biol. Evol.">
        <title>Unity in variety -- the pan-genome of the Chlamydiae.</title>
        <authorList>
            <person name="Collingro A."/>
            <person name="Tischler P."/>
            <person name="Weinmaier T."/>
            <person name="Penz T."/>
            <person name="Heinz E."/>
            <person name="Brunham R.C."/>
            <person name="Read T.D."/>
            <person name="Bavoil P.M."/>
            <person name="Sachse K."/>
            <person name="Kahane S."/>
            <person name="Friedman M.G."/>
            <person name="Rattei T."/>
            <person name="Myers G.S.A."/>
            <person name="Horn M."/>
        </authorList>
    </citation>
    <scope>NUCLEOTIDE SEQUENCE</scope>
    <source>
        <strain>UV7</strain>
    </source>
</reference>
<dbReference type="KEGG" id="puv:PUV_23120"/>
<dbReference type="HOGENOM" id="CLU_3397791_0_0_0"/>
<sequence>MKDVFKKGRLIEGIETEVDGVKIRVRQETKV</sequence>
<proteinExistence type="predicted"/>
<evidence type="ECO:0000313" key="2">
    <source>
        <dbReference type="Proteomes" id="UP000000495"/>
    </source>
</evidence>
<protein>
    <submittedName>
        <fullName evidence="1">Uncharacterized protein</fullName>
    </submittedName>
</protein>
<dbReference type="EMBL" id="FR872580">
    <property type="protein sequence ID" value="CCB87262.1"/>
    <property type="molecule type" value="Genomic_DNA"/>
</dbReference>
<dbReference type="AlphaFoldDB" id="F8L1U8"/>